<feature type="signal peptide" evidence="2">
    <location>
        <begin position="1"/>
        <end position="21"/>
    </location>
</feature>
<feature type="transmembrane region" description="Helical" evidence="1">
    <location>
        <begin position="250"/>
        <end position="269"/>
    </location>
</feature>
<reference evidence="3" key="2">
    <citation type="journal article" date="2022" name="Proc. Natl. Acad. Sci. U.S.A.">
        <title>Diploid-dominant life cycles characterize the early evolution of Fungi.</title>
        <authorList>
            <person name="Amses K.R."/>
            <person name="Simmons D.R."/>
            <person name="Longcore J.E."/>
            <person name="Mondo S.J."/>
            <person name="Seto K."/>
            <person name="Jeronimo G.H."/>
            <person name="Bonds A.E."/>
            <person name="Quandt C.A."/>
            <person name="Davis W.J."/>
            <person name="Chang Y."/>
            <person name="Federici B.A."/>
            <person name="Kuo A."/>
            <person name="LaButti K."/>
            <person name="Pangilinan J."/>
            <person name="Andreopoulos W."/>
            <person name="Tritt A."/>
            <person name="Riley R."/>
            <person name="Hundley H."/>
            <person name="Johnson J."/>
            <person name="Lipzen A."/>
            <person name="Barry K."/>
            <person name="Lang B.F."/>
            <person name="Cuomo C.A."/>
            <person name="Buchler N.E."/>
            <person name="Grigoriev I.V."/>
            <person name="Spatafora J.W."/>
            <person name="Stajich J.E."/>
            <person name="James T.Y."/>
        </authorList>
    </citation>
    <scope>NUCLEOTIDE SEQUENCE</scope>
    <source>
        <strain evidence="3">AG</strain>
    </source>
</reference>
<gene>
    <name evidence="3" type="ORF">K450DRAFT_238904</name>
</gene>
<dbReference type="AlphaFoldDB" id="A0AAD5EBS6"/>
<reference evidence="3" key="1">
    <citation type="submission" date="2021-06" db="EMBL/GenBank/DDBJ databases">
        <authorList>
            <consortium name="DOE Joint Genome Institute"/>
            <person name="Mondo S.J."/>
            <person name="Amses K.R."/>
            <person name="Simmons D.R."/>
            <person name="Longcore J.E."/>
            <person name="Seto K."/>
            <person name="Alves G.H."/>
            <person name="Bonds A.E."/>
            <person name="Quandt C.A."/>
            <person name="Davis W.J."/>
            <person name="Chang Y."/>
            <person name="Letcher P.M."/>
            <person name="Powell M.J."/>
            <person name="Kuo A."/>
            <person name="Labutti K."/>
            <person name="Pangilinan J."/>
            <person name="Andreopoulos W."/>
            <person name="Tritt A."/>
            <person name="Riley R."/>
            <person name="Hundley H."/>
            <person name="Johnson J."/>
            <person name="Lipzen A."/>
            <person name="Barry K."/>
            <person name="Berbee M.L."/>
            <person name="Buchler N.E."/>
            <person name="Grigoriev I.V."/>
            <person name="Spatafora J.W."/>
            <person name="Stajich J.E."/>
            <person name="James T.Y."/>
        </authorList>
    </citation>
    <scope>NUCLEOTIDE SEQUENCE</scope>
    <source>
        <strain evidence="3">AG</strain>
    </source>
</reference>
<keyword evidence="1" id="KW-0472">Membrane</keyword>
<keyword evidence="2" id="KW-0732">Signal</keyword>
<evidence type="ECO:0000256" key="2">
    <source>
        <dbReference type="SAM" id="SignalP"/>
    </source>
</evidence>
<proteinExistence type="predicted"/>
<keyword evidence="1" id="KW-0812">Transmembrane</keyword>
<dbReference type="GeneID" id="75914026"/>
<dbReference type="RefSeq" id="XP_051445014.1">
    <property type="nucleotide sequence ID" value="XM_051588681.1"/>
</dbReference>
<evidence type="ECO:0000313" key="4">
    <source>
        <dbReference type="Proteomes" id="UP001206595"/>
    </source>
</evidence>
<protein>
    <submittedName>
        <fullName evidence="3">Uncharacterized protein</fullName>
    </submittedName>
</protein>
<comment type="caution">
    <text evidence="3">The sequence shown here is derived from an EMBL/GenBank/DDBJ whole genome shotgun (WGS) entry which is preliminary data.</text>
</comment>
<dbReference type="EMBL" id="MU620915">
    <property type="protein sequence ID" value="KAI8580010.1"/>
    <property type="molecule type" value="Genomic_DNA"/>
</dbReference>
<dbReference type="Proteomes" id="UP001206595">
    <property type="component" value="Unassembled WGS sequence"/>
</dbReference>
<evidence type="ECO:0000313" key="3">
    <source>
        <dbReference type="EMBL" id="KAI8580010.1"/>
    </source>
</evidence>
<evidence type="ECO:0000256" key="1">
    <source>
        <dbReference type="SAM" id="Phobius"/>
    </source>
</evidence>
<feature type="chain" id="PRO_5042218438" evidence="2">
    <location>
        <begin position="22"/>
        <end position="313"/>
    </location>
</feature>
<organism evidence="3 4">
    <name type="scientific">Umbelopsis ramanniana AG</name>
    <dbReference type="NCBI Taxonomy" id="1314678"/>
    <lineage>
        <taxon>Eukaryota</taxon>
        <taxon>Fungi</taxon>
        <taxon>Fungi incertae sedis</taxon>
        <taxon>Mucoromycota</taxon>
        <taxon>Mucoromycotina</taxon>
        <taxon>Umbelopsidomycetes</taxon>
        <taxon>Umbelopsidales</taxon>
        <taxon>Umbelopsidaceae</taxon>
        <taxon>Umbelopsis</taxon>
    </lineage>
</organism>
<sequence length="313" mass="34350">MKWKQLALGLLCAIALQNVMASPLQDISATSVDIQEEPLGFGGSEHLIVTVTRVDDLLDDNGDFLAERVMAVRVNFDVIDSQLMCNGHPVDIGVSSIQIEAQIGSNPDKLSISSAEELAVVEDSFFVGLATVEVTASLEDQMTTEEGITFRRINVQERILEINGENVVQTVAGQQVLDVFESGDVQKWNVDPLTGFLMPGPTVASMPATSEESIDNLDALPNLIPENETQGGCLGNFIDPVSEWWNEQDAYFQTAMTASFALLLFGFVATTRKLIKSRRHNYEPLEADDQMNAVVDEVIWEEKKTGQANKIEV</sequence>
<keyword evidence="4" id="KW-1185">Reference proteome</keyword>
<name>A0AAD5EBS6_UMBRA</name>
<accession>A0AAD5EBS6</accession>
<keyword evidence="1" id="KW-1133">Transmembrane helix</keyword>